<dbReference type="InterPro" id="IPR012480">
    <property type="entry name" value="Hepar_II_III_C"/>
</dbReference>
<evidence type="ECO:0000256" key="3">
    <source>
        <dbReference type="ARBA" id="ARBA00022764"/>
    </source>
</evidence>
<dbReference type="PANTHER" id="PTHR39210:SF1">
    <property type="entry name" value="HEPARIN-SULFATE LYASE"/>
    <property type="match status" value="1"/>
</dbReference>
<keyword evidence="3" id="KW-0574">Periplasm</keyword>
<feature type="compositionally biased region" description="Basic and acidic residues" evidence="5">
    <location>
        <begin position="1"/>
        <end position="24"/>
    </location>
</feature>
<feature type="region of interest" description="Disordered" evidence="5">
    <location>
        <begin position="1"/>
        <end position="75"/>
    </location>
</feature>
<dbReference type="Proteomes" id="UP000288943">
    <property type="component" value="Chromosome"/>
</dbReference>
<feature type="domain" description="Heparinase II/III-like C-terminal" evidence="7">
    <location>
        <begin position="464"/>
        <end position="590"/>
    </location>
</feature>
<evidence type="ECO:0000256" key="1">
    <source>
        <dbReference type="ARBA" id="ARBA00004418"/>
    </source>
</evidence>
<protein>
    <submittedName>
        <fullName evidence="8">Heparinase</fullName>
    </submittedName>
</protein>
<dbReference type="Pfam" id="PF05426">
    <property type="entry name" value="Alginate_lyase"/>
    <property type="match status" value="1"/>
</dbReference>
<dbReference type="SUPFAM" id="SSF48230">
    <property type="entry name" value="Chondroitin AC/alginate lyase"/>
    <property type="match status" value="1"/>
</dbReference>
<evidence type="ECO:0000256" key="2">
    <source>
        <dbReference type="ARBA" id="ARBA00022729"/>
    </source>
</evidence>
<accession>A0A410WZ52</accession>
<dbReference type="RefSeq" id="WP_042227072.1">
    <property type="nucleotide sequence ID" value="NZ_CP026520.1"/>
</dbReference>
<name>A0A410WZ52_9BACL</name>
<organism evidence="8 9">
    <name type="scientific">Paenibacillus chitinolyticus</name>
    <dbReference type="NCBI Taxonomy" id="79263"/>
    <lineage>
        <taxon>Bacteria</taxon>
        <taxon>Bacillati</taxon>
        <taxon>Bacillota</taxon>
        <taxon>Bacilli</taxon>
        <taxon>Bacillales</taxon>
        <taxon>Paenibacillaceae</taxon>
        <taxon>Paenibacillus</taxon>
    </lineage>
</organism>
<evidence type="ECO:0000256" key="5">
    <source>
        <dbReference type="SAM" id="MobiDB-lite"/>
    </source>
</evidence>
<evidence type="ECO:0000259" key="6">
    <source>
        <dbReference type="Pfam" id="PF05426"/>
    </source>
</evidence>
<dbReference type="GO" id="GO:0016829">
    <property type="term" value="F:lyase activity"/>
    <property type="evidence" value="ECO:0007669"/>
    <property type="project" value="UniProtKB-KW"/>
</dbReference>
<evidence type="ECO:0000313" key="9">
    <source>
        <dbReference type="Proteomes" id="UP000288943"/>
    </source>
</evidence>
<dbReference type="KEGG" id="pchi:PC41400_19575"/>
<dbReference type="Gene3D" id="1.50.10.100">
    <property type="entry name" value="Chondroitin AC/alginate lyase"/>
    <property type="match status" value="1"/>
</dbReference>
<gene>
    <name evidence="8" type="ORF">PC41400_19575</name>
</gene>
<dbReference type="AlphaFoldDB" id="A0A410WZ52"/>
<dbReference type="OrthoDB" id="9772435at2"/>
<dbReference type="GeneID" id="95379158"/>
<dbReference type="Pfam" id="PF07940">
    <property type="entry name" value="Hepar_II_III_C"/>
    <property type="match status" value="1"/>
</dbReference>
<sequence length="790" mass="86057">MTRERERERDRARIYEKRESRQEPADTSGPKRQSNPVPRCHGKTEPLLREEPGEVTAQSGAGRPAAASEPLSLAQGSLRDKTARFPWAKETAEAIREELLRLNAAGSPAIPQEPGGWWHQYVCPVHHTELLFDPAEAEASSFRCPYGCVLEGAEYRGAWLVFKHQSLARTALEAAAVHASLGDESCARLGKELLIAYAEQFPLYPVHAGAQGWMLKGRAFHQALTEAIWSTTLLGAYLLLRDEGVSFSEEETAALGIFMGLLEESMTEYRHILIHERQNAENNYTAWLNASLSCVYVAQGRKDALEALIEGEGGFKHHLSIGINADGFEFEGSTYYHVFVLRAYLISARMAERFGIDLYACEGGNGRSMRGMFEAMADLADDRGVLPALHDGPMERGPYAREIAEIAEQGLSRYGIGGLRPILREAYRQLGGTLASPHARCGLEALLYGEDVQPDAAGEGGKPRRGARLWADTGFAAGRRAGNPLSFFADFGGHGGAHGHLDKLHLSVMHPAGTLTPDFGVVPYGSPLRQAWYSETHSHNTVTLDGLSQAPHTGQCRRFEETEEALYAWFQSTGAYPGCTLDRHLLLTDDWLLDWFRVTTDDSGPRSIQWWMHSAAEPLPVSEEPGELPGKEHPAAAGTCEGNVGANPVLLAESLKDVQFAGASGGKSSLAGKRDLDPAAPATVQIRYELGGESVYHTALVMPGDELITVRTPGDSVDPCRLLTAIVHSHTGASADFIHVYRAGQAAELRRHQEGVVEVSVRKADSGETCARIVRLSGKTGLELMEPGGE</sequence>
<dbReference type="PANTHER" id="PTHR39210">
    <property type="entry name" value="HEPARIN-SULFATE LYASE"/>
    <property type="match status" value="1"/>
</dbReference>
<evidence type="ECO:0000313" key="8">
    <source>
        <dbReference type="EMBL" id="QAV19739.1"/>
    </source>
</evidence>
<evidence type="ECO:0000259" key="7">
    <source>
        <dbReference type="Pfam" id="PF07940"/>
    </source>
</evidence>
<proteinExistence type="predicted"/>
<keyword evidence="2" id="KW-0732">Signal</keyword>
<evidence type="ECO:0000256" key="4">
    <source>
        <dbReference type="ARBA" id="ARBA00023239"/>
    </source>
</evidence>
<comment type="subcellular location">
    <subcellularLocation>
        <location evidence="1">Periplasm</location>
    </subcellularLocation>
</comment>
<keyword evidence="4" id="KW-0456">Lyase</keyword>
<feature type="compositionally biased region" description="Basic and acidic residues" evidence="5">
    <location>
        <begin position="42"/>
        <end position="52"/>
    </location>
</feature>
<dbReference type="Gene3D" id="2.70.98.70">
    <property type="match status" value="1"/>
</dbReference>
<reference evidence="8 9" key="1">
    <citation type="submission" date="2018-01" db="EMBL/GenBank/DDBJ databases">
        <title>The whole genome sequencing and assembly of Paenibacillus chitinolyticus KCCM 41400 strain.</title>
        <authorList>
            <person name="Kim J.-Y."/>
            <person name="Park M.-K."/>
            <person name="Lee Y.-J."/>
            <person name="Yi H."/>
            <person name="Bahn Y.-S."/>
            <person name="Kim J.F."/>
            <person name="Lee D.-W."/>
        </authorList>
    </citation>
    <scope>NUCLEOTIDE SEQUENCE [LARGE SCALE GENOMIC DNA]</scope>
    <source>
        <strain evidence="8 9">KCCM 41400</strain>
    </source>
</reference>
<dbReference type="InterPro" id="IPR008929">
    <property type="entry name" value="Chondroitin_lyas"/>
</dbReference>
<dbReference type="InterPro" id="IPR008397">
    <property type="entry name" value="Alginate_lyase_dom"/>
</dbReference>
<dbReference type="GO" id="GO:0042597">
    <property type="term" value="C:periplasmic space"/>
    <property type="evidence" value="ECO:0007669"/>
    <property type="project" value="UniProtKB-SubCell"/>
</dbReference>
<dbReference type="EMBL" id="CP026520">
    <property type="protein sequence ID" value="QAV19739.1"/>
    <property type="molecule type" value="Genomic_DNA"/>
</dbReference>
<feature type="domain" description="Alginate lyase" evidence="6">
    <location>
        <begin position="242"/>
        <end position="382"/>
    </location>
</feature>